<dbReference type="Proteomes" id="UP001162992">
    <property type="component" value="Chromosome 18"/>
</dbReference>
<dbReference type="EMBL" id="CM055109">
    <property type="protein sequence ID" value="KAJ7524209.1"/>
    <property type="molecule type" value="Genomic_DNA"/>
</dbReference>
<proteinExistence type="predicted"/>
<gene>
    <name evidence="1" type="ORF">O6H91_18G082700</name>
</gene>
<sequence length="99" mass="10949">MQLSHLLCPSKVSSFHERPRNGSKIAHQVSQLLAVLQIHDTSLSSMRTQHTEGVQDHLQRAAILELSLTDLSQQEKTASIDREALFSDSLCSRSNPLGS</sequence>
<keyword evidence="2" id="KW-1185">Reference proteome</keyword>
<organism evidence="1 2">
    <name type="scientific">Diphasiastrum complanatum</name>
    <name type="common">Issler's clubmoss</name>
    <name type="synonym">Lycopodium complanatum</name>
    <dbReference type="NCBI Taxonomy" id="34168"/>
    <lineage>
        <taxon>Eukaryota</taxon>
        <taxon>Viridiplantae</taxon>
        <taxon>Streptophyta</taxon>
        <taxon>Embryophyta</taxon>
        <taxon>Tracheophyta</taxon>
        <taxon>Lycopodiopsida</taxon>
        <taxon>Lycopodiales</taxon>
        <taxon>Lycopodiaceae</taxon>
        <taxon>Lycopodioideae</taxon>
        <taxon>Diphasiastrum</taxon>
    </lineage>
</organism>
<comment type="caution">
    <text evidence="1">The sequence shown here is derived from an EMBL/GenBank/DDBJ whole genome shotgun (WGS) entry which is preliminary data.</text>
</comment>
<reference evidence="2" key="1">
    <citation type="journal article" date="2024" name="Proc. Natl. Acad. Sci. U.S.A.">
        <title>Extraordinary preservation of gene collinearity over three hundred million years revealed in homosporous lycophytes.</title>
        <authorList>
            <person name="Li C."/>
            <person name="Wickell D."/>
            <person name="Kuo L.Y."/>
            <person name="Chen X."/>
            <person name="Nie B."/>
            <person name="Liao X."/>
            <person name="Peng D."/>
            <person name="Ji J."/>
            <person name="Jenkins J."/>
            <person name="Williams M."/>
            <person name="Shu S."/>
            <person name="Plott C."/>
            <person name="Barry K."/>
            <person name="Rajasekar S."/>
            <person name="Grimwood J."/>
            <person name="Han X."/>
            <person name="Sun S."/>
            <person name="Hou Z."/>
            <person name="He W."/>
            <person name="Dai G."/>
            <person name="Sun C."/>
            <person name="Schmutz J."/>
            <person name="Leebens-Mack J.H."/>
            <person name="Li F.W."/>
            <person name="Wang L."/>
        </authorList>
    </citation>
    <scope>NUCLEOTIDE SEQUENCE [LARGE SCALE GENOMIC DNA]</scope>
    <source>
        <strain evidence="2">cv. PW_Plant_1</strain>
    </source>
</reference>
<evidence type="ECO:0000313" key="2">
    <source>
        <dbReference type="Proteomes" id="UP001162992"/>
    </source>
</evidence>
<name>A0ACC2B379_DIPCM</name>
<protein>
    <submittedName>
        <fullName evidence="1">Uncharacterized protein</fullName>
    </submittedName>
</protein>
<evidence type="ECO:0000313" key="1">
    <source>
        <dbReference type="EMBL" id="KAJ7524209.1"/>
    </source>
</evidence>
<accession>A0ACC2B379</accession>